<evidence type="ECO:0000313" key="2">
    <source>
        <dbReference type="EMBL" id="EME80780.1"/>
    </source>
</evidence>
<dbReference type="eggNOG" id="KOG4525">
    <property type="taxonomic scope" value="Eukaryota"/>
</dbReference>
<evidence type="ECO:0000313" key="3">
    <source>
        <dbReference type="Proteomes" id="UP000016932"/>
    </source>
</evidence>
<evidence type="ECO:0000256" key="1">
    <source>
        <dbReference type="SAM" id="MobiDB-lite"/>
    </source>
</evidence>
<dbReference type="EMBL" id="KB446560">
    <property type="protein sequence ID" value="EME80780.1"/>
    <property type="molecule type" value="Genomic_DNA"/>
</dbReference>
<reference evidence="2 3" key="1">
    <citation type="journal article" date="2012" name="PLoS Pathog.">
        <title>Diverse lifestyles and strategies of plant pathogenesis encoded in the genomes of eighteen Dothideomycetes fungi.</title>
        <authorList>
            <person name="Ohm R.A."/>
            <person name="Feau N."/>
            <person name="Henrissat B."/>
            <person name="Schoch C.L."/>
            <person name="Horwitz B.A."/>
            <person name="Barry K.W."/>
            <person name="Condon B.J."/>
            <person name="Copeland A.C."/>
            <person name="Dhillon B."/>
            <person name="Glaser F."/>
            <person name="Hesse C.N."/>
            <person name="Kosti I."/>
            <person name="LaButti K."/>
            <person name="Lindquist E.A."/>
            <person name="Lucas S."/>
            <person name="Salamov A.A."/>
            <person name="Bradshaw R.E."/>
            <person name="Ciuffetti L."/>
            <person name="Hamelin R.C."/>
            <person name="Kema G.H.J."/>
            <person name="Lawrence C."/>
            <person name="Scott J.A."/>
            <person name="Spatafora J.W."/>
            <person name="Turgeon B.G."/>
            <person name="de Wit P.J.G.M."/>
            <person name="Zhong S."/>
            <person name="Goodwin S.B."/>
            <person name="Grigoriev I.V."/>
        </authorList>
    </citation>
    <scope>NUCLEOTIDE SEQUENCE [LARGE SCALE GENOMIC DNA]</scope>
    <source>
        <strain evidence="2 3">CIRAD86</strain>
    </source>
</reference>
<feature type="region of interest" description="Disordered" evidence="1">
    <location>
        <begin position="1"/>
        <end position="20"/>
    </location>
</feature>
<evidence type="ECO:0008006" key="4">
    <source>
        <dbReference type="Google" id="ProtNLM"/>
    </source>
</evidence>
<protein>
    <recommendedName>
        <fullName evidence="4">Jacalin-type lectin domain-containing protein</fullName>
    </recommendedName>
</protein>
<dbReference type="AlphaFoldDB" id="M2YSV7"/>
<sequence length="737" mass="80385">MVAKRSSDSALAAPAPKVSRRIQPQPTTMAEFMVDNVADGEVVHQACLLVTGTCPMFANSKDDYVSVDCRDSMGSRSQISFPVAYGKWKALVLLQSGINELEFKLHHTGGISFTSRLEINYQPLLQVPPLHLAIMLAKDSPLLIDCPPAKYGARSSAHSSLDAAIAKLRTTALMWQALTAEDMRQKGLGRRSFRLEEEWTSTTLSLSSIASKGAQGVQMGSVPKVHIIRTNYTVDALRDQNIAQQNARGDHREHLHKIFTDALKAHGGPFDSSCRPVVAGLILDSHYDIEQDLILGHAALGCHNANGISLGIFGSHTTYSWPRAMDEITSCLTDPMVPGDTVGNDNNECNTMAQACFVGQGAFLHEVGHAFGADHTTGIMARGYSEFWGHAFLPANTPDHQAKWDLQDALRFKCKPHFRLPGDEPVTAASLDAGITIEIDTDENGAEILRIYSSAGLALVRITKNGAPTENIVLMNPSSFGICSEYRTSTLDLINRTFPFEISALSLNGNQKLIKNAWNLFLSKPYINIPGTSLRLRKQSIKSTAMESETYNPDDHLEWCVLLHKRSSNGQIIRATSIDLRVGCTFDGAVLYYSDGTHANCGPPPPYTINGGHASEHHTLPQTSRITKVEIGENGGWGGLDGIRMYLENGERWGEINCRDEDIHVLRPGEGEKIVGFFGTCGKVGGDFTVEFGILTRPEEGEVPDCVWDMEELQNFGAGGDGESRSEGGGESQSTVW</sequence>
<dbReference type="SUPFAM" id="SSF55486">
    <property type="entry name" value="Metalloproteases ('zincins'), catalytic domain"/>
    <property type="match status" value="1"/>
</dbReference>
<dbReference type="GeneID" id="19339068"/>
<dbReference type="InterPro" id="IPR021917">
    <property type="entry name" value="Unchr_Zn-peptidase-like"/>
</dbReference>
<dbReference type="PANTHER" id="PTHR21054:SF2">
    <property type="entry name" value="MIP04191P"/>
    <property type="match status" value="1"/>
</dbReference>
<accession>M2YSV7</accession>
<dbReference type="HOGENOM" id="CLU_009601_1_0_1"/>
<gene>
    <name evidence="2" type="ORF">MYCFIDRAFT_35595</name>
</gene>
<dbReference type="PANTHER" id="PTHR21054">
    <property type="entry name" value="ZINC METALLOPROTEINASE-RELATED"/>
    <property type="match status" value="1"/>
</dbReference>
<dbReference type="OrthoDB" id="3643683at2759"/>
<organism evidence="2 3">
    <name type="scientific">Pseudocercospora fijiensis (strain CIRAD86)</name>
    <name type="common">Black leaf streak disease fungus</name>
    <name type="synonym">Mycosphaerella fijiensis</name>
    <dbReference type="NCBI Taxonomy" id="383855"/>
    <lineage>
        <taxon>Eukaryota</taxon>
        <taxon>Fungi</taxon>
        <taxon>Dikarya</taxon>
        <taxon>Ascomycota</taxon>
        <taxon>Pezizomycotina</taxon>
        <taxon>Dothideomycetes</taxon>
        <taxon>Dothideomycetidae</taxon>
        <taxon>Mycosphaerellales</taxon>
        <taxon>Mycosphaerellaceae</taxon>
        <taxon>Pseudocercospora</taxon>
    </lineage>
</organism>
<dbReference type="VEuPathDB" id="FungiDB:MYCFIDRAFT_35595"/>
<name>M2YSV7_PSEFD</name>
<proteinExistence type="predicted"/>
<dbReference type="Proteomes" id="UP000016932">
    <property type="component" value="Unassembled WGS sequence"/>
</dbReference>
<keyword evidence="3" id="KW-1185">Reference proteome</keyword>
<dbReference type="InterPro" id="IPR053002">
    <property type="entry name" value="Metalloproteinase_M10B"/>
</dbReference>
<dbReference type="GO" id="GO:0005737">
    <property type="term" value="C:cytoplasm"/>
    <property type="evidence" value="ECO:0007669"/>
    <property type="project" value="TreeGrafter"/>
</dbReference>
<dbReference type="KEGG" id="pfj:MYCFIDRAFT_35595"/>
<feature type="region of interest" description="Disordered" evidence="1">
    <location>
        <begin position="716"/>
        <end position="737"/>
    </location>
</feature>
<dbReference type="Pfam" id="PF12044">
    <property type="entry name" value="Metallopep"/>
    <property type="match status" value="1"/>
</dbReference>
<dbReference type="RefSeq" id="XP_007927935.1">
    <property type="nucleotide sequence ID" value="XM_007929744.1"/>
</dbReference>